<feature type="transmembrane region" description="Helical" evidence="1">
    <location>
        <begin position="20"/>
        <end position="48"/>
    </location>
</feature>
<dbReference type="Proteomes" id="UP000176284">
    <property type="component" value="Unassembled WGS sequence"/>
</dbReference>
<sequence>MDMVQKKQPITLSDFLKNRILWKVYVLWFARRIVPLMLLQVAVIVVSLKLFGDNVFVSKVLQNIGVVSGDGYWQVFKYLVAVFAQTRLIVQAVVVLALGVVALLLRDVLRSIFTYRSLWRRKE</sequence>
<keyword evidence="1" id="KW-0472">Membrane</keyword>
<keyword evidence="1" id="KW-0812">Transmembrane</keyword>
<dbReference type="AlphaFoldDB" id="A0A1G1ZRQ1"/>
<evidence type="ECO:0000313" key="2">
    <source>
        <dbReference type="EMBL" id="OGY67398.1"/>
    </source>
</evidence>
<comment type="caution">
    <text evidence="2">The sequence shown here is derived from an EMBL/GenBank/DDBJ whole genome shotgun (WGS) entry which is preliminary data.</text>
</comment>
<accession>A0A1G1ZRQ1</accession>
<evidence type="ECO:0000256" key="1">
    <source>
        <dbReference type="SAM" id="Phobius"/>
    </source>
</evidence>
<name>A0A1G1ZRQ1_9BACT</name>
<evidence type="ECO:0000313" key="3">
    <source>
        <dbReference type="Proteomes" id="UP000176284"/>
    </source>
</evidence>
<keyword evidence="1" id="KW-1133">Transmembrane helix</keyword>
<dbReference type="EMBL" id="MHJM01000026">
    <property type="protein sequence ID" value="OGY67398.1"/>
    <property type="molecule type" value="Genomic_DNA"/>
</dbReference>
<reference evidence="2 3" key="1">
    <citation type="journal article" date="2016" name="Nat. Commun.">
        <title>Thousands of microbial genomes shed light on interconnected biogeochemical processes in an aquifer system.</title>
        <authorList>
            <person name="Anantharaman K."/>
            <person name="Brown C.T."/>
            <person name="Hug L.A."/>
            <person name="Sharon I."/>
            <person name="Castelle C.J."/>
            <person name="Probst A.J."/>
            <person name="Thomas B.C."/>
            <person name="Singh A."/>
            <person name="Wilkins M.J."/>
            <person name="Karaoz U."/>
            <person name="Brodie E.L."/>
            <person name="Williams K.H."/>
            <person name="Hubbard S.S."/>
            <person name="Banfield J.F."/>
        </authorList>
    </citation>
    <scope>NUCLEOTIDE SEQUENCE [LARGE SCALE GENOMIC DNA]</scope>
</reference>
<organism evidence="2 3">
    <name type="scientific">Candidatus Harrisonbacteria bacterium RIFCSPLOWO2_02_FULL_45_10c</name>
    <dbReference type="NCBI Taxonomy" id="1798410"/>
    <lineage>
        <taxon>Bacteria</taxon>
        <taxon>Candidatus Harrisoniibacteriota</taxon>
    </lineage>
</organism>
<feature type="transmembrane region" description="Helical" evidence="1">
    <location>
        <begin position="88"/>
        <end position="109"/>
    </location>
</feature>
<gene>
    <name evidence="2" type="ORF">A3H63_01525</name>
</gene>
<protein>
    <submittedName>
        <fullName evidence="2">Uncharacterized protein</fullName>
    </submittedName>
</protein>
<proteinExistence type="predicted"/>